<dbReference type="FunFam" id="3.30.230.10:FF:000014">
    <property type="entry name" value="DNA mismatch repair protein Mlh1"/>
    <property type="match status" value="1"/>
</dbReference>
<feature type="compositionally biased region" description="Acidic residues" evidence="6">
    <location>
        <begin position="670"/>
        <end position="681"/>
    </location>
</feature>
<name>A0AAV9MSY0_9EURO</name>
<accession>A0AAV9MSY0</accession>
<keyword evidence="4" id="KW-0234">DNA repair</keyword>
<gene>
    <name evidence="8" type="ORF">LTR84_010597</name>
</gene>
<feature type="region of interest" description="Disordered" evidence="6">
    <location>
        <begin position="379"/>
        <end position="418"/>
    </location>
</feature>
<dbReference type="Gene3D" id="3.30.565.10">
    <property type="entry name" value="Histidine kinase-like ATPase, C-terminal domain"/>
    <property type="match status" value="1"/>
</dbReference>
<evidence type="ECO:0000256" key="6">
    <source>
        <dbReference type="SAM" id="MobiDB-lite"/>
    </source>
</evidence>
<dbReference type="GeneID" id="89978753"/>
<sequence>MADQMDLESDGPRGIKRTAQEAGLPPEAPRRIKALDQDVVNKIAAGEIIVAPMHALKEMLENSIDAGSTSIEILVKEGGLKLLQITDNGHGIEKDDLPILCERFTTSKLKNFEDLMAIGTYGFRGEALASISHIAHLKVTTKTANSSCAWQAHYSSGKLIPAKPGQSSDPKACAGRRGTQITVEDLFYNIPNRRRAFRSPSEEYAKVLEVITRYAVHREGIAFSIKKHGETSTGFSVASAATKLDRIRQAYGALIAKELVDFAIEDPKWGFKASGYATNANYSVKRTTLLLFINNRSVDSSAIKKAVEQTYQLFLPKGGHPFIYLSLDIEPTRVDVNVHPTKREVHFLNEDEIIEVVCSDIRERLAKVDTSRTFKTQTLLPGLSPMTPINMKSTGLTDSPSTSGSVPRNKSSTKKPYENNLIRTDSQMRKITSMLPPALTPGASIDESSGSADGIIYTATDREPIQIRLSSVKKLRADVRESMHNNLTEVFASLTYVGLVDSRRRLAAVQSGVNLYLVDYGMTAHEFFYQVGLTDFGNFGLIQLQPAPRLQDLLEVAAQHYIDTESDCANLDKDEVVQKVYDQLMNRKQMISEYFSIEISDDGLVEAIPLLLKGYLPSMAKLPTFLLRLGPFVNWTEEEDCFRTFLRELASFYVPEQLPEPSSAPPTNMEAEDMDLEDPSNEDQQTGTPSNDIDASIENRRKEVVYALEHVLFPAFRSRILATEAMVKGVVEVANLKGLYRVFERC</sequence>
<dbReference type="InterPro" id="IPR014721">
    <property type="entry name" value="Ribsml_uS5_D2-typ_fold_subgr"/>
</dbReference>
<dbReference type="GO" id="GO:0016887">
    <property type="term" value="F:ATP hydrolysis activity"/>
    <property type="evidence" value="ECO:0007669"/>
    <property type="project" value="InterPro"/>
</dbReference>
<dbReference type="FunFam" id="3.30.565.10:FF:000033">
    <property type="entry name" value="DNA mismatch repair protein Mlh1"/>
    <property type="match status" value="1"/>
</dbReference>
<organism evidence="8 9">
    <name type="scientific">Exophiala bonariae</name>
    <dbReference type="NCBI Taxonomy" id="1690606"/>
    <lineage>
        <taxon>Eukaryota</taxon>
        <taxon>Fungi</taxon>
        <taxon>Dikarya</taxon>
        <taxon>Ascomycota</taxon>
        <taxon>Pezizomycotina</taxon>
        <taxon>Eurotiomycetes</taxon>
        <taxon>Chaetothyriomycetidae</taxon>
        <taxon>Chaetothyriales</taxon>
        <taxon>Herpotrichiellaceae</taxon>
        <taxon>Exophiala</taxon>
    </lineage>
</organism>
<proteinExistence type="inferred from homology"/>
<evidence type="ECO:0000313" key="8">
    <source>
        <dbReference type="EMBL" id="KAK5044583.1"/>
    </source>
</evidence>
<keyword evidence="5" id="KW-0539">Nucleus</keyword>
<dbReference type="InterPro" id="IPR038973">
    <property type="entry name" value="MutL/Mlh/Pms-like"/>
</dbReference>
<evidence type="ECO:0000313" key="9">
    <source>
        <dbReference type="Proteomes" id="UP001358417"/>
    </source>
</evidence>
<dbReference type="InterPro" id="IPR013507">
    <property type="entry name" value="DNA_mismatch_S5_2-like"/>
</dbReference>
<dbReference type="InterPro" id="IPR036890">
    <property type="entry name" value="HATPase_C_sf"/>
</dbReference>
<dbReference type="Gene3D" id="3.30.230.10">
    <property type="match status" value="1"/>
</dbReference>
<dbReference type="Proteomes" id="UP001358417">
    <property type="component" value="Unassembled WGS sequence"/>
</dbReference>
<dbReference type="InterPro" id="IPR032189">
    <property type="entry name" value="Mlh1_C"/>
</dbReference>
<feature type="compositionally biased region" description="Polar residues" evidence="6">
    <location>
        <begin position="390"/>
        <end position="410"/>
    </location>
</feature>
<dbReference type="GO" id="GO:0030983">
    <property type="term" value="F:mismatched DNA binding"/>
    <property type="evidence" value="ECO:0007669"/>
    <property type="project" value="InterPro"/>
</dbReference>
<dbReference type="GO" id="GO:0032389">
    <property type="term" value="C:MutLalpha complex"/>
    <property type="evidence" value="ECO:0007669"/>
    <property type="project" value="TreeGrafter"/>
</dbReference>
<dbReference type="GO" id="GO:0006298">
    <property type="term" value="P:mismatch repair"/>
    <property type="evidence" value="ECO:0007669"/>
    <property type="project" value="InterPro"/>
</dbReference>
<dbReference type="EMBL" id="JAVRRD010000046">
    <property type="protein sequence ID" value="KAK5044583.1"/>
    <property type="molecule type" value="Genomic_DNA"/>
</dbReference>
<evidence type="ECO:0000256" key="5">
    <source>
        <dbReference type="ARBA" id="ARBA00023242"/>
    </source>
</evidence>
<comment type="similarity">
    <text evidence="2">Belongs to the DNA mismatch repair MutL/HexB family.</text>
</comment>
<dbReference type="SUPFAM" id="SSF55874">
    <property type="entry name" value="ATPase domain of HSP90 chaperone/DNA topoisomerase II/histidine kinase"/>
    <property type="match status" value="1"/>
</dbReference>
<dbReference type="RefSeq" id="XP_064700239.1">
    <property type="nucleotide sequence ID" value="XM_064854132.1"/>
</dbReference>
<comment type="subcellular location">
    <subcellularLocation>
        <location evidence="1">Nucleus</location>
    </subcellularLocation>
</comment>
<comment type="caution">
    <text evidence="8">The sequence shown here is derived from an EMBL/GenBank/DDBJ whole genome shotgun (WGS) entry which is preliminary data.</text>
</comment>
<feature type="domain" description="DNA mismatch repair protein S5" evidence="7">
    <location>
        <begin position="247"/>
        <end position="366"/>
    </location>
</feature>
<evidence type="ECO:0000259" key="7">
    <source>
        <dbReference type="SMART" id="SM01340"/>
    </source>
</evidence>
<feature type="compositionally biased region" description="Polar residues" evidence="6">
    <location>
        <begin position="682"/>
        <end position="693"/>
    </location>
</feature>
<dbReference type="PROSITE" id="PS00058">
    <property type="entry name" value="DNA_MISMATCH_REPAIR_1"/>
    <property type="match status" value="1"/>
</dbReference>
<evidence type="ECO:0000256" key="2">
    <source>
        <dbReference type="ARBA" id="ARBA00006082"/>
    </source>
</evidence>
<dbReference type="PANTHER" id="PTHR10073">
    <property type="entry name" value="DNA MISMATCH REPAIR PROTEIN MLH, PMS, MUTL"/>
    <property type="match status" value="1"/>
</dbReference>
<dbReference type="GO" id="GO:0061982">
    <property type="term" value="P:meiosis I cell cycle process"/>
    <property type="evidence" value="ECO:0007669"/>
    <property type="project" value="UniProtKB-ARBA"/>
</dbReference>
<evidence type="ECO:0000256" key="1">
    <source>
        <dbReference type="ARBA" id="ARBA00004123"/>
    </source>
</evidence>
<dbReference type="Pfam" id="PF16413">
    <property type="entry name" value="Mlh1_C"/>
    <property type="match status" value="1"/>
</dbReference>
<dbReference type="InterPro" id="IPR020568">
    <property type="entry name" value="Ribosomal_Su5_D2-typ_SF"/>
</dbReference>
<dbReference type="Pfam" id="PF13589">
    <property type="entry name" value="HATPase_c_3"/>
    <property type="match status" value="1"/>
</dbReference>
<dbReference type="GO" id="GO:0005524">
    <property type="term" value="F:ATP binding"/>
    <property type="evidence" value="ECO:0007669"/>
    <property type="project" value="InterPro"/>
</dbReference>
<dbReference type="NCBIfam" id="TIGR00585">
    <property type="entry name" value="mutl"/>
    <property type="match status" value="1"/>
</dbReference>
<dbReference type="AlphaFoldDB" id="A0AAV9MSY0"/>
<feature type="region of interest" description="Disordered" evidence="6">
    <location>
        <begin position="657"/>
        <end position="694"/>
    </location>
</feature>
<evidence type="ECO:0000256" key="3">
    <source>
        <dbReference type="ARBA" id="ARBA00022763"/>
    </source>
</evidence>
<feature type="region of interest" description="Disordered" evidence="6">
    <location>
        <begin position="1"/>
        <end position="28"/>
    </location>
</feature>
<dbReference type="GO" id="GO:0140664">
    <property type="term" value="F:ATP-dependent DNA damage sensor activity"/>
    <property type="evidence" value="ECO:0007669"/>
    <property type="project" value="InterPro"/>
</dbReference>
<evidence type="ECO:0000256" key="4">
    <source>
        <dbReference type="ARBA" id="ARBA00023204"/>
    </source>
</evidence>
<keyword evidence="9" id="KW-1185">Reference proteome</keyword>
<keyword evidence="3" id="KW-0227">DNA damage</keyword>
<dbReference type="SMART" id="SM01340">
    <property type="entry name" value="DNA_mis_repair"/>
    <property type="match status" value="1"/>
</dbReference>
<dbReference type="CDD" id="cd03483">
    <property type="entry name" value="MutL_Trans_MLH1"/>
    <property type="match status" value="1"/>
</dbReference>
<protein>
    <recommendedName>
        <fullName evidence="7">DNA mismatch repair protein S5 domain-containing protein</fullName>
    </recommendedName>
</protein>
<dbReference type="Pfam" id="PF01119">
    <property type="entry name" value="DNA_mis_repair"/>
    <property type="match status" value="1"/>
</dbReference>
<dbReference type="SUPFAM" id="SSF54211">
    <property type="entry name" value="Ribosomal protein S5 domain 2-like"/>
    <property type="match status" value="1"/>
</dbReference>
<dbReference type="InterPro" id="IPR002099">
    <property type="entry name" value="MutL/Mlh/PMS"/>
</dbReference>
<dbReference type="PANTHER" id="PTHR10073:SF12">
    <property type="entry name" value="DNA MISMATCH REPAIR PROTEIN MLH1"/>
    <property type="match status" value="1"/>
</dbReference>
<reference evidence="8 9" key="1">
    <citation type="submission" date="2023-08" db="EMBL/GenBank/DDBJ databases">
        <title>Black Yeasts Isolated from many extreme environments.</title>
        <authorList>
            <person name="Coleine C."/>
            <person name="Stajich J.E."/>
            <person name="Selbmann L."/>
        </authorList>
    </citation>
    <scope>NUCLEOTIDE SEQUENCE [LARGE SCALE GENOMIC DNA]</scope>
    <source>
        <strain evidence="8 9">CCFEE 5792</strain>
    </source>
</reference>
<dbReference type="CDD" id="cd16926">
    <property type="entry name" value="HATPase_MutL-MLH-PMS-like"/>
    <property type="match status" value="1"/>
</dbReference>
<dbReference type="InterPro" id="IPR014762">
    <property type="entry name" value="DNA_mismatch_repair_CS"/>
</dbReference>